<dbReference type="KEGG" id="kbs:EPA93_20125"/>
<protein>
    <submittedName>
        <fullName evidence="2">Uncharacterized protein</fullName>
    </submittedName>
</protein>
<feature type="transmembrane region" description="Helical" evidence="1">
    <location>
        <begin position="106"/>
        <end position="128"/>
    </location>
</feature>
<sequence length="129" mass="13977">MPYTLWVFLCIIAYIGGLGLIIWITPKLLTRSFDEGLFMGIAAMDIIGALLAFGAIVVIFAVFNGALAIRILSFVLLVGILAVTGRQALTSFRPRILSGTVQLSRIIAGVYCVLLAVASIFYMVQMFLS</sequence>
<reference evidence="2 3" key="1">
    <citation type="submission" date="2019-01" db="EMBL/GenBank/DDBJ databases">
        <title>Ktedonosporobacter rubrisoli SCAWS-G2.</title>
        <authorList>
            <person name="Huang Y."/>
            <person name="Yan B."/>
        </authorList>
    </citation>
    <scope>NUCLEOTIDE SEQUENCE [LARGE SCALE GENOMIC DNA]</scope>
    <source>
        <strain evidence="2 3">SCAWS-G2</strain>
    </source>
</reference>
<keyword evidence="1" id="KW-0812">Transmembrane</keyword>
<dbReference type="EMBL" id="CP035758">
    <property type="protein sequence ID" value="QBD78179.1"/>
    <property type="molecule type" value="Genomic_DNA"/>
</dbReference>
<dbReference type="AlphaFoldDB" id="A0A4P6JRS9"/>
<dbReference type="Proteomes" id="UP000290365">
    <property type="component" value="Chromosome"/>
</dbReference>
<proteinExistence type="predicted"/>
<feature type="transmembrane region" description="Helical" evidence="1">
    <location>
        <begin position="37"/>
        <end position="61"/>
    </location>
</feature>
<organism evidence="2 3">
    <name type="scientific">Ktedonosporobacter rubrisoli</name>
    <dbReference type="NCBI Taxonomy" id="2509675"/>
    <lineage>
        <taxon>Bacteria</taxon>
        <taxon>Bacillati</taxon>
        <taxon>Chloroflexota</taxon>
        <taxon>Ktedonobacteria</taxon>
        <taxon>Ktedonobacterales</taxon>
        <taxon>Ktedonosporobacteraceae</taxon>
        <taxon>Ktedonosporobacter</taxon>
    </lineage>
</organism>
<gene>
    <name evidence="2" type="ORF">EPA93_20125</name>
</gene>
<evidence type="ECO:0000313" key="2">
    <source>
        <dbReference type="EMBL" id="QBD78179.1"/>
    </source>
</evidence>
<dbReference type="OrthoDB" id="163200at2"/>
<evidence type="ECO:0000256" key="1">
    <source>
        <dbReference type="SAM" id="Phobius"/>
    </source>
</evidence>
<feature type="transmembrane region" description="Helical" evidence="1">
    <location>
        <begin position="6"/>
        <end position="25"/>
    </location>
</feature>
<keyword evidence="1" id="KW-0472">Membrane</keyword>
<name>A0A4P6JRS9_KTERU</name>
<feature type="transmembrane region" description="Helical" evidence="1">
    <location>
        <begin position="67"/>
        <end position="85"/>
    </location>
</feature>
<accession>A0A4P6JRS9</accession>
<evidence type="ECO:0000313" key="3">
    <source>
        <dbReference type="Proteomes" id="UP000290365"/>
    </source>
</evidence>
<dbReference type="RefSeq" id="WP_129889232.1">
    <property type="nucleotide sequence ID" value="NZ_CP035758.1"/>
</dbReference>
<keyword evidence="1" id="KW-1133">Transmembrane helix</keyword>
<keyword evidence="3" id="KW-1185">Reference proteome</keyword>